<dbReference type="GO" id="GO:0004860">
    <property type="term" value="F:protein kinase inhibitor activity"/>
    <property type="evidence" value="ECO:0007669"/>
    <property type="project" value="UniProtKB-KW"/>
</dbReference>
<dbReference type="GO" id="GO:0032875">
    <property type="term" value="P:regulation of DNA endoreduplication"/>
    <property type="evidence" value="ECO:0007669"/>
    <property type="project" value="InterPro"/>
</dbReference>
<evidence type="ECO:0000256" key="1">
    <source>
        <dbReference type="ARBA" id="ARBA00023013"/>
    </source>
</evidence>
<dbReference type="PANTHER" id="PTHR33142">
    <property type="entry name" value="CYCLIN-DEPENDENT PROTEIN KINASE INHIBITOR SMR13"/>
    <property type="match status" value="1"/>
</dbReference>
<proteinExistence type="predicted"/>
<organism evidence="3 4">
    <name type="scientific">Crotalaria pallida</name>
    <name type="common">Smooth rattlebox</name>
    <name type="synonym">Crotalaria striata</name>
    <dbReference type="NCBI Taxonomy" id="3830"/>
    <lineage>
        <taxon>Eukaryota</taxon>
        <taxon>Viridiplantae</taxon>
        <taxon>Streptophyta</taxon>
        <taxon>Embryophyta</taxon>
        <taxon>Tracheophyta</taxon>
        <taxon>Spermatophyta</taxon>
        <taxon>Magnoliopsida</taxon>
        <taxon>eudicotyledons</taxon>
        <taxon>Gunneridae</taxon>
        <taxon>Pentapetalae</taxon>
        <taxon>rosids</taxon>
        <taxon>fabids</taxon>
        <taxon>Fabales</taxon>
        <taxon>Fabaceae</taxon>
        <taxon>Papilionoideae</taxon>
        <taxon>50 kb inversion clade</taxon>
        <taxon>genistoids sensu lato</taxon>
        <taxon>core genistoids</taxon>
        <taxon>Crotalarieae</taxon>
        <taxon>Crotalaria</taxon>
    </lineage>
</organism>
<comment type="caution">
    <text evidence="3">The sequence shown here is derived from an EMBL/GenBank/DDBJ whole genome shotgun (WGS) entry which is preliminary data.</text>
</comment>
<dbReference type="PANTHER" id="PTHR33142:SF15">
    <property type="entry name" value="CYCLIN-DEPENDENT PROTEIN KINASE INHIBITOR SMR4"/>
    <property type="match status" value="1"/>
</dbReference>
<keyword evidence="1" id="KW-0649">Protein kinase inhibitor</keyword>
<keyword evidence="4" id="KW-1185">Reference proteome</keyword>
<gene>
    <name evidence="3" type="ORF">RIF29_17430</name>
</gene>
<reference evidence="3 4" key="1">
    <citation type="submission" date="2024-01" db="EMBL/GenBank/DDBJ databases">
        <title>The genomes of 5 underutilized Papilionoideae crops provide insights into root nodulation and disease resistanc.</title>
        <authorList>
            <person name="Yuan L."/>
        </authorList>
    </citation>
    <scope>NUCLEOTIDE SEQUENCE [LARGE SCALE GENOMIC DNA]</scope>
    <source>
        <strain evidence="3">ZHUSHIDOU_FW_LH</strain>
        <tissue evidence="3">Leaf</tissue>
    </source>
</reference>
<evidence type="ECO:0000256" key="2">
    <source>
        <dbReference type="ARBA" id="ARBA00023306"/>
    </source>
</evidence>
<dbReference type="AlphaFoldDB" id="A0AAN9FJA9"/>
<accession>A0AAN9FJA9</accession>
<dbReference type="InterPro" id="IPR040389">
    <property type="entry name" value="SMR"/>
</dbReference>
<keyword evidence="2" id="KW-0131">Cell cycle</keyword>
<dbReference type="GO" id="GO:0005634">
    <property type="term" value="C:nucleus"/>
    <property type="evidence" value="ECO:0007669"/>
    <property type="project" value="TreeGrafter"/>
</dbReference>
<evidence type="ECO:0000313" key="3">
    <source>
        <dbReference type="EMBL" id="KAK7276291.1"/>
    </source>
</evidence>
<name>A0AAN9FJA9_CROPI</name>
<dbReference type="Proteomes" id="UP001372338">
    <property type="component" value="Unassembled WGS sequence"/>
</dbReference>
<evidence type="ECO:0000313" key="4">
    <source>
        <dbReference type="Proteomes" id="UP001372338"/>
    </source>
</evidence>
<dbReference type="EMBL" id="JAYWIO010000003">
    <property type="protein sequence ID" value="KAK7276291.1"/>
    <property type="molecule type" value="Genomic_DNA"/>
</dbReference>
<sequence length="74" mass="8344">MEIDFEEQEVCRTPVHRSCRIPAAVACPPPPKKKPAVYRAMKRQRVPPKGGYFNPPDLELIFRVAPTATREAIA</sequence>
<protein>
    <submittedName>
        <fullName evidence="3">Uncharacterized protein</fullName>
    </submittedName>
</protein>